<name>A0ABD0NI43_CIRMR</name>
<feature type="non-terminal residue" evidence="2">
    <location>
        <position position="62"/>
    </location>
</feature>
<protein>
    <submittedName>
        <fullName evidence="2">Uncharacterized protein</fullName>
    </submittedName>
</protein>
<evidence type="ECO:0000313" key="3">
    <source>
        <dbReference type="Proteomes" id="UP001529510"/>
    </source>
</evidence>
<organism evidence="2 3">
    <name type="scientific">Cirrhinus mrigala</name>
    <name type="common">Mrigala</name>
    <dbReference type="NCBI Taxonomy" id="683832"/>
    <lineage>
        <taxon>Eukaryota</taxon>
        <taxon>Metazoa</taxon>
        <taxon>Chordata</taxon>
        <taxon>Craniata</taxon>
        <taxon>Vertebrata</taxon>
        <taxon>Euteleostomi</taxon>
        <taxon>Actinopterygii</taxon>
        <taxon>Neopterygii</taxon>
        <taxon>Teleostei</taxon>
        <taxon>Ostariophysi</taxon>
        <taxon>Cypriniformes</taxon>
        <taxon>Cyprinidae</taxon>
        <taxon>Labeoninae</taxon>
        <taxon>Labeonini</taxon>
        <taxon>Cirrhinus</taxon>
    </lineage>
</organism>
<evidence type="ECO:0000313" key="2">
    <source>
        <dbReference type="EMBL" id="KAL0159993.1"/>
    </source>
</evidence>
<dbReference type="Proteomes" id="UP001529510">
    <property type="component" value="Unassembled WGS sequence"/>
</dbReference>
<keyword evidence="3" id="KW-1185">Reference proteome</keyword>
<reference evidence="2 3" key="1">
    <citation type="submission" date="2024-05" db="EMBL/GenBank/DDBJ databases">
        <title>Genome sequencing and assembly of Indian major carp, Cirrhinus mrigala (Hamilton, 1822).</title>
        <authorList>
            <person name="Mohindra V."/>
            <person name="Chowdhury L.M."/>
            <person name="Lal K."/>
            <person name="Jena J.K."/>
        </authorList>
    </citation>
    <scope>NUCLEOTIDE SEQUENCE [LARGE SCALE GENOMIC DNA]</scope>
    <source>
        <strain evidence="2">CM1030</strain>
        <tissue evidence="2">Blood</tissue>
    </source>
</reference>
<proteinExistence type="predicted"/>
<comment type="caution">
    <text evidence="2">The sequence shown here is derived from an EMBL/GenBank/DDBJ whole genome shotgun (WGS) entry which is preliminary data.</text>
</comment>
<dbReference type="AlphaFoldDB" id="A0ABD0NI43"/>
<accession>A0ABD0NI43</accession>
<dbReference type="EMBL" id="JAMKFB020000022">
    <property type="protein sequence ID" value="KAL0159993.1"/>
    <property type="molecule type" value="Genomic_DNA"/>
</dbReference>
<evidence type="ECO:0000256" key="1">
    <source>
        <dbReference type="SAM" id="MobiDB-lite"/>
    </source>
</evidence>
<gene>
    <name evidence="2" type="ORF">M9458_043718</name>
</gene>
<feature type="region of interest" description="Disordered" evidence="1">
    <location>
        <begin position="39"/>
        <end position="62"/>
    </location>
</feature>
<feature type="compositionally biased region" description="Polar residues" evidence="1">
    <location>
        <begin position="43"/>
        <end position="52"/>
    </location>
</feature>
<sequence length="62" mass="6726">MGSAVLYDNVAALSTVCTQQVHMKDQDVHYSAINFKQSHRKNTSSAPTAVDSTTDDVHYAAV</sequence>